<dbReference type="SUPFAM" id="SSF47413">
    <property type="entry name" value="lambda repressor-like DNA-binding domains"/>
    <property type="match status" value="1"/>
</dbReference>
<dbReference type="Gene3D" id="1.10.260.40">
    <property type="entry name" value="lambda repressor-like DNA-binding domains"/>
    <property type="match status" value="1"/>
</dbReference>
<evidence type="ECO:0000313" key="1">
    <source>
        <dbReference type="EMBL" id="GAA4248867.1"/>
    </source>
</evidence>
<gene>
    <name evidence="1" type="ORF">GCM10022255_030610</name>
</gene>
<reference evidence="2" key="1">
    <citation type="journal article" date="2019" name="Int. J. Syst. Evol. Microbiol.">
        <title>The Global Catalogue of Microorganisms (GCM) 10K type strain sequencing project: providing services to taxonomists for standard genome sequencing and annotation.</title>
        <authorList>
            <consortium name="The Broad Institute Genomics Platform"/>
            <consortium name="The Broad Institute Genome Sequencing Center for Infectious Disease"/>
            <person name="Wu L."/>
            <person name="Ma J."/>
        </authorList>
    </citation>
    <scope>NUCLEOTIDE SEQUENCE [LARGE SCALE GENOMIC DNA]</scope>
    <source>
        <strain evidence="2">JCM 17441</strain>
    </source>
</reference>
<sequence length="338" mass="38238">MNPPDDLAQRLRELRLQQRLGQGDLKQALKVSVPLISSWEKVGGAARPNPVHLEKYARLFATPRSFAGARPELLDFSDLTPEERVRYDELKQSLGLDSEPVNPLRYPAGEPLTIVCAELPEQLQAAREYADPLAPDHVELYSYADPDALFELYSYLRQVNPASRIRYKLVHRLDPADLDTHLLLLGGVDWNTLTRQLYDMLDPPVKQVGREGIEAGAFEVVDPDGTKRTLVPDLKEDNGRLTLRQDVAHLWRTANRFGGEGSTVTIFNGVYGRGTYGIVRALTDVDRRERNFRYLERRFGGGTEFSIVSRVHIVAGILTVPDWTDPNMRLHEWPMESG</sequence>
<dbReference type="RefSeq" id="WP_345126625.1">
    <property type="nucleotide sequence ID" value="NZ_BAABAT010000006.1"/>
</dbReference>
<dbReference type="EMBL" id="BAABAT010000006">
    <property type="protein sequence ID" value="GAA4248867.1"/>
    <property type="molecule type" value="Genomic_DNA"/>
</dbReference>
<organism evidence="1 2">
    <name type="scientific">Dactylosporangium darangshiense</name>
    <dbReference type="NCBI Taxonomy" id="579108"/>
    <lineage>
        <taxon>Bacteria</taxon>
        <taxon>Bacillati</taxon>
        <taxon>Actinomycetota</taxon>
        <taxon>Actinomycetes</taxon>
        <taxon>Micromonosporales</taxon>
        <taxon>Micromonosporaceae</taxon>
        <taxon>Dactylosporangium</taxon>
    </lineage>
</organism>
<proteinExistence type="predicted"/>
<accession>A0ABP8D6W1</accession>
<keyword evidence="2" id="KW-1185">Reference proteome</keyword>
<comment type="caution">
    <text evidence="1">The sequence shown here is derived from an EMBL/GenBank/DDBJ whole genome shotgun (WGS) entry which is preliminary data.</text>
</comment>
<dbReference type="InterPro" id="IPR001387">
    <property type="entry name" value="Cro/C1-type_HTH"/>
</dbReference>
<dbReference type="InterPro" id="IPR010982">
    <property type="entry name" value="Lambda_DNA-bd_dom_sf"/>
</dbReference>
<name>A0ABP8D6W1_9ACTN</name>
<dbReference type="Proteomes" id="UP001500620">
    <property type="component" value="Unassembled WGS sequence"/>
</dbReference>
<protein>
    <submittedName>
        <fullName evidence="1">Helix-turn-helix domain-containing protein</fullName>
    </submittedName>
</protein>
<evidence type="ECO:0000313" key="2">
    <source>
        <dbReference type="Proteomes" id="UP001500620"/>
    </source>
</evidence>
<dbReference type="CDD" id="cd00093">
    <property type="entry name" value="HTH_XRE"/>
    <property type="match status" value="1"/>
</dbReference>